<proteinExistence type="inferred from homology"/>
<sequence>MQVVRRAWLPLVIVAVVLIAGFTVDRIRGFFASEPPLETPVNFADDPEPFEPKVVEYEIDGLGGVANINYMDLEGKPQRVDGAALPWHVRLETTNPSAMAHVVAQGDGSSLTCRIIVDGELKEERTVDGVSAQTFCIEKSA</sequence>
<comment type="similarity">
    <text evidence="2">Belongs to the MmpS family.</text>
</comment>
<evidence type="ECO:0000313" key="8">
    <source>
        <dbReference type="EMBL" id="STZ59860.1"/>
    </source>
</evidence>
<evidence type="ECO:0000256" key="7">
    <source>
        <dbReference type="SAM" id="Phobius"/>
    </source>
</evidence>
<dbReference type="OrthoDB" id="3398257at2"/>
<keyword evidence="6 7" id="KW-0472">Membrane</keyword>
<keyword evidence="3" id="KW-1003">Cell membrane</keyword>
<dbReference type="Gene3D" id="2.60.40.2880">
    <property type="entry name" value="MmpS1-5, C-terminal soluble domain"/>
    <property type="match status" value="1"/>
</dbReference>
<dbReference type="InterPro" id="IPR008693">
    <property type="entry name" value="MmpS"/>
</dbReference>
<keyword evidence="4 7" id="KW-0812">Transmembrane</keyword>
<dbReference type="RefSeq" id="WP_115279221.1">
    <property type="nucleotide sequence ID" value="NZ_AP022600.1"/>
</dbReference>
<evidence type="ECO:0000256" key="2">
    <source>
        <dbReference type="ARBA" id="ARBA00007531"/>
    </source>
</evidence>
<evidence type="ECO:0000256" key="1">
    <source>
        <dbReference type="ARBA" id="ARBA00004236"/>
    </source>
</evidence>
<gene>
    <name evidence="8" type="ORF">NCTC10821_03398</name>
</gene>
<name>A0A378TGU5_9MYCO</name>
<organism evidence="8 9">
    <name type="scientific">Mycolicibacterium tokaiense</name>
    <dbReference type="NCBI Taxonomy" id="39695"/>
    <lineage>
        <taxon>Bacteria</taxon>
        <taxon>Bacillati</taxon>
        <taxon>Actinomycetota</taxon>
        <taxon>Actinomycetes</taxon>
        <taxon>Mycobacteriales</taxon>
        <taxon>Mycobacteriaceae</taxon>
        <taxon>Mycolicibacterium</taxon>
    </lineage>
</organism>
<evidence type="ECO:0000256" key="3">
    <source>
        <dbReference type="ARBA" id="ARBA00022475"/>
    </source>
</evidence>
<dbReference type="InterPro" id="IPR038468">
    <property type="entry name" value="MmpS_C"/>
</dbReference>
<comment type="subcellular location">
    <subcellularLocation>
        <location evidence="1">Cell membrane</location>
    </subcellularLocation>
</comment>
<accession>A0A378TGU5</accession>
<feature type="transmembrane region" description="Helical" evidence="7">
    <location>
        <begin position="6"/>
        <end position="24"/>
    </location>
</feature>
<evidence type="ECO:0000256" key="6">
    <source>
        <dbReference type="ARBA" id="ARBA00023136"/>
    </source>
</evidence>
<dbReference type="AlphaFoldDB" id="A0A378TGU5"/>
<keyword evidence="5 7" id="KW-1133">Transmembrane helix</keyword>
<dbReference type="GO" id="GO:0005886">
    <property type="term" value="C:plasma membrane"/>
    <property type="evidence" value="ECO:0007669"/>
    <property type="project" value="UniProtKB-SubCell"/>
</dbReference>
<dbReference type="EMBL" id="UGQT01000001">
    <property type="protein sequence ID" value="STZ59860.1"/>
    <property type="molecule type" value="Genomic_DNA"/>
</dbReference>
<evidence type="ECO:0000256" key="5">
    <source>
        <dbReference type="ARBA" id="ARBA00022989"/>
    </source>
</evidence>
<keyword evidence="9" id="KW-1185">Reference proteome</keyword>
<dbReference type="Pfam" id="PF05423">
    <property type="entry name" value="Mycobact_memb"/>
    <property type="match status" value="1"/>
</dbReference>
<evidence type="ECO:0000313" key="9">
    <source>
        <dbReference type="Proteomes" id="UP000254978"/>
    </source>
</evidence>
<protein>
    <submittedName>
        <fullName evidence="8">Membrane protein</fullName>
    </submittedName>
</protein>
<dbReference type="Proteomes" id="UP000254978">
    <property type="component" value="Unassembled WGS sequence"/>
</dbReference>
<evidence type="ECO:0000256" key="4">
    <source>
        <dbReference type="ARBA" id="ARBA00022692"/>
    </source>
</evidence>
<reference evidence="8 9" key="1">
    <citation type="submission" date="2018-06" db="EMBL/GenBank/DDBJ databases">
        <authorList>
            <consortium name="Pathogen Informatics"/>
            <person name="Doyle S."/>
        </authorList>
    </citation>
    <scope>NUCLEOTIDE SEQUENCE [LARGE SCALE GENOMIC DNA]</scope>
    <source>
        <strain evidence="8 9">NCTC10821</strain>
    </source>
</reference>